<evidence type="ECO:0000313" key="3">
    <source>
        <dbReference type="Proteomes" id="UP000265520"/>
    </source>
</evidence>
<protein>
    <submittedName>
        <fullName evidence="2">Uncharacterized protein</fullName>
    </submittedName>
</protein>
<reference evidence="2 3" key="1">
    <citation type="journal article" date="2018" name="Front. Plant Sci.">
        <title>Red Clover (Trifolium pratense) and Zigzag Clover (T. medium) - A Picture of Genomic Similarities and Differences.</title>
        <authorList>
            <person name="Dluhosova J."/>
            <person name="Istvanek J."/>
            <person name="Nedelnik J."/>
            <person name="Repkova J."/>
        </authorList>
    </citation>
    <scope>NUCLEOTIDE SEQUENCE [LARGE SCALE GENOMIC DNA]</scope>
    <source>
        <strain evidence="3">cv. 10/8</strain>
        <tissue evidence="2">Leaf</tissue>
    </source>
</reference>
<comment type="caution">
    <text evidence="2">The sequence shown here is derived from an EMBL/GenBank/DDBJ whole genome shotgun (WGS) entry which is preliminary data.</text>
</comment>
<accession>A0A392S944</accession>
<evidence type="ECO:0000313" key="2">
    <source>
        <dbReference type="EMBL" id="MCI44714.1"/>
    </source>
</evidence>
<keyword evidence="1" id="KW-1133">Transmembrane helix</keyword>
<dbReference type="EMBL" id="LXQA010334392">
    <property type="protein sequence ID" value="MCI44714.1"/>
    <property type="molecule type" value="Genomic_DNA"/>
</dbReference>
<evidence type="ECO:0000256" key="1">
    <source>
        <dbReference type="SAM" id="Phobius"/>
    </source>
</evidence>
<keyword evidence="3" id="KW-1185">Reference proteome</keyword>
<keyword evidence="1" id="KW-0812">Transmembrane</keyword>
<feature type="transmembrane region" description="Helical" evidence="1">
    <location>
        <begin position="12"/>
        <end position="32"/>
    </location>
</feature>
<organism evidence="2 3">
    <name type="scientific">Trifolium medium</name>
    <dbReference type="NCBI Taxonomy" id="97028"/>
    <lineage>
        <taxon>Eukaryota</taxon>
        <taxon>Viridiplantae</taxon>
        <taxon>Streptophyta</taxon>
        <taxon>Embryophyta</taxon>
        <taxon>Tracheophyta</taxon>
        <taxon>Spermatophyta</taxon>
        <taxon>Magnoliopsida</taxon>
        <taxon>eudicotyledons</taxon>
        <taxon>Gunneridae</taxon>
        <taxon>Pentapetalae</taxon>
        <taxon>rosids</taxon>
        <taxon>fabids</taxon>
        <taxon>Fabales</taxon>
        <taxon>Fabaceae</taxon>
        <taxon>Papilionoideae</taxon>
        <taxon>50 kb inversion clade</taxon>
        <taxon>NPAAA clade</taxon>
        <taxon>Hologalegina</taxon>
        <taxon>IRL clade</taxon>
        <taxon>Trifolieae</taxon>
        <taxon>Trifolium</taxon>
    </lineage>
</organism>
<sequence length="35" mass="3511">MVLNCGCRVMDKVTVVVAAIAVIAVGTTHNVIAAA</sequence>
<dbReference type="AlphaFoldDB" id="A0A392S944"/>
<proteinExistence type="predicted"/>
<feature type="non-terminal residue" evidence="2">
    <location>
        <position position="35"/>
    </location>
</feature>
<keyword evidence="1" id="KW-0472">Membrane</keyword>
<name>A0A392S944_9FABA</name>
<dbReference type="Proteomes" id="UP000265520">
    <property type="component" value="Unassembled WGS sequence"/>
</dbReference>